<dbReference type="SUPFAM" id="SSF46894">
    <property type="entry name" value="C-terminal effector domain of the bipartite response regulators"/>
    <property type="match status" value="1"/>
</dbReference>
<evidence type="ECO:0000256" key="2">
    <source>
        <dbReference type="SAM" id="Phobius"/>
    </source>
</evidence>
<evidence type="ECO:0000256" key="1">
    <source>
        <dbReference type="SAM" id="Coils"/>
    </source>
</evidence>
<dbReference type="SMART" id="SM00421">
    <property type="entry name" value="HTH_LUXR"/>
    <property type="match status" value="1"/>
</dbReference>
<evidence type="ECO:0000313" key="5">
    <source>
        <dbReference type="Proteomes" id="UP000009282"/>
    </source>
</evidence>
<name>G4QE23_GLANF</name>
<feature type="coiled-coil region" evidence="1">
    <location>
        <begin position="55"/>
        <end position="89"/>
    </location>
</feature>
<dbReference type="InterPro" id="IPR000792">
    <property type="entry name" value="Tscrpt_reg_LuxR_C"/>
</dbReference>
<gene>
    <name evidence="4" type="ordered locus">GNIT_3203</name>
</gene>
<keyword evidence="5" id="KW-1185">Reference proteome</keyword>
<protein>
    <submittedName>
        <fullName evidence="4">LuxR family transcriptional regulator</fullName>
    </submittedName>
</protein>
<dbReference type="AlphaFoldDB" id="G4QE23"/>
<reference evidence="4 5" key="1">
    <citation type="journal article" date="2011" name="J. Bacteriol.">
        <title>Complete genome sequence of seawater bacterium Glaciecola nitratireducens FR1064T.</title>
        <authorList>
            <person name="Bian F."/>
            <person name="Qin Q.L."/>
            <person name="Xie B.B."/>
            <person name="Shu Y.L."/>
            <person name="Zhang X.Y."/>
            <person name="Yu Y."/>
            <person name="Chen B."/>
            <person name="Chen X.L."/>
            <person name="Zhou B.C."/>
            <person name="Zhang Y.Z."/>
        </authorList>
    </citation>
    <scope>NUCLEOTIDE SEQUENCE [LARGE SCALE GENOMIC DNA]</scope>
    <source>
        <strain evidence="5">JCM 12485 / KCTC 12276 / FR1064</strain>
    </source>
</reference>
<keyword evidence="2" id="KW-1133">Transmembrane helix</keyword>
<dbReference type="EMBL" id="CP003060">
    <property type="protein sequence ID" value="AEP31297.1"/>
    <property type="molecule type" value="Genomic_DNA"/>
</dbReference>
<accession>G4QE23</accession>
<dbReference type="Proteomes" id="UP000009282">
    <property type="component" value="Chromosome"/>
</dbReference>
<keyword evidence="2" id="KW-0812">Transmembrane</keyword>
<dbReference type="HOGENOM" id="CLU_109818_0_0_6"/>
<feature type="transmembrane region" description="Helical" evidence="2">
    <location>
        <begin position="34"/>
        <end position="53"/>
    </location>
</feature>
<dbReference type="Gene3D" id="1.10.10.10">
    <property type="entry name" value="Winged helix-like DNA-binding domain superfamily/Winged helix DNA-binding domain"/>
    <property type="match status" value="1"/>
</dbReference>
<dbReference type="STRING" id="1085623.GNIT_3203"/>
<dbReference type="GO" id="GO:0006355">
    <property type="term" value="P:regulation of DNA-templated transcription"/>
    <property type="evidence" value="ECO:0007669"/>
    <property type="project" value="InterPro"/>
</dbReference>
<evidence type="ECO:0000259" key="3">
    <source>
        <dbReference type="SMART" id="SM00421"/>
    </source>
</evidence>
<dbReference type="KEGG" id="gni:GNIT_3203"/>
<dbReference type="OrthoDB" id="8277135at2"/>
<feature type="domain" description="HTH luxR-type" evidence="3">
    <location>
        <begin position="100"/>
        <end position="157"/>
    </location>
</feature>
<sequence>MRNTVITIILIIIMLLNGLDVIVDLGLGVPLWHILQEALLVVLSAVAAALLILHIRKKNKSLHHLAENLSDANQQIALLNSKIKEERKRYSLVIKEQFDSWNLTLGEQQVALLLLKGLSLKEIASVRTTKEMTARQQASSIYSKSGLVGRHEFSAWFLEDFLN</sequence>
<proteinExistence type="predicted"/>
<dbReference type="RefSeq" id="WP_014110168.1">
    <property type="nucleotide sequence ID" value="NC_016041.1"/>
</dbReference>
<dbReference type="InterPro" id="IPR016032">
    <property type="entry name" value="Sig_transdc_resp-reg_C-effctor"/>
</dbReference>
<organism evidence="4 5">
    <name type="scientific">Glaciecola nitratireducens (strain JCM 12485 / KCTC 12276 / FR1064)</name>
    <dbReference type="NCBI Taxonomy" id="1085623"/>
    <lineage>
        <taxon>Bacteria</taxon>
        <taxon>Pseudomonadati</taxon>
        <taxon>Pseudomonadota</taxon>
        <taxon>Gammaproteobacteria</taxon>
        <taxon>Alteromonadales</taxon>
        <taxon>Alteromonadaceae</taxon>
        <taxon>Brumicola</taxon>
    </lineage>
</organism>
<evidence type="ECO:0000313" key="4">
    <source>
        <dbReference type="EMBL" id="AEP31297.1"/>
    </source>
</evidence>
<dbReference type="GO" id="GO:0003677">
    <property type="term" value="F:DNA binding"/>
    <property type="evidence" value="ECO:0007669"/>
    <property type="project" value="InterPro"/>
</dbReference>
<dbReference type="eggNOG" id="COG2197">
    <property type="taxonomic scope" value="Bacteria"/>
</dbReference>
<keyword evidence="1" id="KW-0175">Coiled coil</keyword>
<dbReference type="InterPro" id="IPR036388">
    <property type="entry name" value="WH-like_DNA-bd_sf"/>
</dbReference>
<keyword evidence="2" id="KW-0472">Membrane</keyword>